<proteinExistence type="predicted"/>
<dbReference type="AlphaFoldDB" id="A0A2W5NK97"/>
<dbReference type="InterPro" id="IPR010297">
    <property type="entry name" value="DUF900_hydrolase"/>
</dbReference>
<protein>
    <recommendedName>
        <fullName evidence="3">Alpha/beta hydrolase</fullName>
    </recommendedName>
</protein>
<dbReference type="Gene3D" id="3.40.50.1820">
    <property type="entry name" value="alpha/beta hydrolase"/>
    <property type="match status" value="1"/>
</dbReference>
<organism evidence="1 2">
    <name type="scientific">Rhodovulum sulfidophilum</name>
    <name type="common">Rhodobacter sulfidophilus</name>
    <dbReference type="NCBI Taxonomy" id="35806"/>
    <lineage>
        <taxon>Bacteria</taxon>
        <taxon>Pseudomonadati</taxon>
        <taxon>Pseudomonadota</taxon>
        <taxon>Alphaproteobacteria</taxon>
        <taxon>Rhodobacterales</taxon>
        <taxon>Paracoccaceae</taxon>
        <taxon>Rhodovulum</taxon>
    </lineage>
</organism>
<dbReference type="Pfam" id="PF05990">
    <property type="entry name" value="DUF900"/>
    <property type="match status" value="1"/>
</dbReference>
<dbReference type="SUPFAM" id="SSF53474">
    <property type="entry name" value="alpha/beta-Hydrolases"/>
    <property type="match status" value="1"/>
</dbReference>
<evidence type="ECO:0000313" key="1">
    <source>
        <dbReference type="EMBL" id="PZQ52679.1"/>
    </source>
</evidence>
<accession>A0A2W5NK97</accession>
<gene>
    <name evidence="1" type="ORF">DI556_01075</name>
</gene>
<reference evidence="1 2" key="1">
    <citation type="submission" date="2017-08" db="EMBL/GenBank/DDBJ databases">
        <title>Infants hospitalized years apart are colonized by the same room-sourced microbial strains.</title>
        <authorList>
            <person name="Brooks B."/>
            <person name="Olm M.R."/>
            <person name="Firek B.A."/>
            <person name="Baker R."/>
            <person name="Thomas B.C."/>
            <person name="Morowitz M.J."/>
            <person name="Banfield J.F."/>
        </authorList>
    </citation>
    <scope>NUCLEOTIDE SEQUENCE [LARGE SCALE GENOMIC DNA]</scope>
    <source>
        <strain evidence="1">S2_005_002_R2_34</strain>
    </source>
</reference>
<dbReference type="Proteomes" id="UP000249185">
    <property type="component" value="Unassembled WGS sequence"/>
</dbReference>
<dbReference type="InterPro" id="IPR029058">
    <property type="entry name" value="AB_hydrolase_fold"/>
</dbReference>
<name>A0A2W5NK97_RHOSU</name>
<dbReference type="EMBL" id="QFPW01000001">
    <property type="protein sequence ID" value="PZQ52679.1"/>
    <property type="molecule type" value="Genomic_DNA"/>
</dbReference>
<comment type="caution">
    <text evidence="1">The sequence shown here is derived from an EMBL/GenBank/DDBJ whole genome shotgun (WGS) entry which is preliminary data.</text>
</comment>
<dbReference type="PANTHER" id="PTHR36513">
    <property type="entry name" value="ABC TRANSMEMBRANE TYPE-1 DOMAIN-CONTAINING PROTEIN"/>
    <property type="match status" value="1"/>
</dbReference>
<evidence type="ECO:0000313" key="2">
    <source>
        <dbReference type="Proteomes" id="UP000249185"/>
    </source>
</evidence>
<evidence type="ECO:0008006" key="3">
    <source>
        <dbReference type="Google" id="ProtNLM"/>
    </source>
</evidence>
<sequence>MRLMPPPLLFQGDAGRIFGAGGDLPDDSRLEVFYATNRLPVGPRDYRIYTVAPDRSLHFGTATLRVGYEGTTWEQLYEWSTGGATSDRPFINLERMRETANLPAGAEPDAATSAWLAEVDAALAQRPGSDVIVYVHGANTTVERAAGQAAQLWHFSGRNAVVVLFAWPTAENFLRYPSDMRTAFGGAPHLADLIELLATHTRAEKVDVFTYSAGGTVGSTALGGLGRDRPAIADRIGNVYHAAPDADFRAFVDDLGAYAPHALRVTAAINMNDSALRLAQVVNRASRAGRPDLRELDAAQTETLLGAVRAGDLDVIQVSPETIPALSRNSHTFWYDDPWVSSDVLVAMLFDLGPAERMLDAAETANETRYWTFAPDFPERMPALRNLLIAKLKGAAAPPAEDLPAPPAP</sequence>
<dbReference type="PANTHER" id="PTHR36513:SF1">
    <property type="entry name" value="TRANSMEMBRANE PROTEIN"/>
    <property type="match status" value="1"/>
</dbReference>